<reference evidence="2 3" key="1">
    <citation type="journal article" date="2018" name="Science">
        <title>The opium poppy genome and morphinan production.</title>
        <authorList>
            <person name="Guo L."/>
            <person name="Winzer T."/>
            <person name="Yang X."/>
            <person name="Li Y."/>
            <person name="Ning Z."/>
            <person name="He Z."/>
            <person name="Teodor R."/>
            <person name="Lu Y."/>
            <person name="Bowser T.A."/>
            <person name="Graham I.A."/>
            <person name="Ye K."/>
        </authorList>
    </citation>
    <scope>NUCLEOTIDE SEQUENCE [LARGE SCALE GENOMIC DNA]</scope>
    <source>
        <strain evidence="3">cv. HN1</strain>
        <tissue evidence="2">Leaves</tissue>
    </source>
</reference>
<dbReference type="Gramene" id="RZC54145">
    <property type="protein sequence ID" value="RZC54145"/>
    <property type="gene ID" value="C5167_013001"/>
</dbReference>
<feature type="compositionally biased region" description="Basic residues" evidence="1">
    <location>
        <begin position="40"/>
        <end position="50"/>
    </location>
</feature>
<protein>
    <submittedName>
        <fullName evidence="2">Uncharacterized protein</fullName>
    </submittedName>
</protein>
<organism evidence="2 3">
    <name type="scientific">Papaver somniferum</name>
    <name type="common">Opium poppy</name>
    <dbReference type="NCBI Taxonomy" id="3469"/>
    <lineage>
        <taxon>Eukaryota</taxon>
        <taxon>Viridiplantae</taxon>
        <taxon>Streptophyta</taxon>
        <taxon>Embryophyta</taxon>
        <taxon>Tracheophyta</taxon>
        <taxon>Spermatophyta</taxon>
        <taxon>Magnoliopsida</taxon>
        <taxon>Ranunculales</taxon>
        <taxon>Papaveraceae</taxon>
        <taxon>Papaveroideae</taxon>
        <taxon>Papaver</taxon>
    </lineage>
</organism>
<evidence type="ECO:0000313" key="3">
    <source>
        <dbReference type="Proteomes" id="UP000316621"/>
    </source>
</evidence>
<keyword evidence="3" id="KW-1185">Reference proteome</keyword>
<name>A0A4Y7J3C6_PAPSO</name>
<evidence type="ECO:0000313" key="2">
    <source>
        <dbReference type="EMBL" id="RZC54145.1"/>
    </source>
</evidence>
<accession>A0A4Y7J3C6</accession>
<evidence type="ECO:0000256" key="1">
    <source>
        <dbReference type="SAM" id="MobiDB-lite"/>
    </source>
</evidence>
<gene>
    <name evidence="2" type="ORF">C5167_013001</name>
</gene>
<proteinExistence type="predicted"/>
<feature type="region of interest" description="Disordered" evidence="1">
    <location>
        <begin position="40"/>
        <end position="68"/>
    </location>
</feature>
<sequence length="186" mass="21196">MLEKQIPKRQAGSGSCIFSLPIKSLDGKLLYKTAYKARKESKMKKTRKEAKKQQKGDSLGERRSYQIRLPRRQGAVEQEMNVSKEVKKNVYLQESNKPYRSNHPSNMLLCIASAVINNMSSPDDVIRVYLYEDASVGYRKLCCTAIKSQFLKESKHGGVATVEAVHLIENHVKLCDRRLHPDTIEV</sequence>
<dbReference type="EMBL" id="CM010717">
    <property type="protein sequence ID" value="RZC54145.1"/>
    <property type="molecule type" value="Genomic_DNA"/>
</dbReference>
<dbReference type="Proteomes" id="UP000316621">
    <property type="component" value="Chromosome 3"/>
</dbReference>
<dbReference type="STRING" id="3469.A0A4Y7J3C6"/>
<dbReference type="AlphaFoldDB" id="A0A4Y7J3C6"/>
<feature type="compositionally biased region" description="Basic and acidic residues" evidence="1">
    <location>
        <begin position="51"/>
        <end position="64"/>
    </location>
</feature>